<comment type="caution">
    <text evidence="2">The sequence shown here is derived from an EMBL/GenBank/DDBJ whole genome shotgun (WGS) entry which is preliminary data.</text>
</comment>
<dbReference type="RefSeq" id="WP_246399397.1">
    <property type="nucleotide sequence ID" value="NZ_BLXX01000005.1"/>
</dbReference>
<dbReference type="Proteomes" id="UP000556026">
    <property type="component" value="Unassembled WGS sequence"/>
</dbReference>
<evidence type="ECO:0008006" key="4">
    <source>
        <dbReference type="Google" id="ProtNLM"/>
    </source>
</evidence>
<gene>
    <name evidence="2" type="ORF">GMST_22030</name>
</gene>
<accession>A0A6V8MIT3</accession>
<protein>
    <recommendedName>
        <fullName evidence="4">Hemin uptake protein HemP</fullName>
    </recommendedName>
</protein>
<evidence type="ECO:0000256" key="1">
    <source>
        <dbReference type="SAM" id="MobiDB-lite"/>
    </source>
</evidence>
<dbReference type="Pfam" id="PF10636">
    <property type="entry name" value="hemP"/>
    <property type="match status" value="1"/>
</dbReference>
<keyword evidence="3" id="KW-1185">Reference proteome</keyword>
<dbReference type="AlphaFoldDB" id="A0A6V8MIT3"/>
<feature type="region of interest" description="Disordered" evidence="1">
    <location>
        <begin position="1"/>
        <end position="20"/>
    </location>
</feature>
<dbReference type="EMBL" id="BLXX01000005">
    <property type="protein sequence ID" value="GFO59878.1"/>
    <property type="molecule type" value="Genomic_DNA"/>
</dbReference>
<dbReference type="Gene3D" id="2.10.70.10">
    <property type="entry name" value="Complement Module, domain 1"/>
    <property type="match status" value="1"/>
</dbReference>
<sequence length="60" mass="6405">MMNVASGESQSAVPKRAHAVKPRTVTSAELMGGGKELIILHADAEYLLRITSNGKLILTK</sequence>
<organism evidence="2 3">
    <name type="scientific">Geomonas silvestris</name>
    <dbReference type="NCBI Taxonomy" id="2740184"/>
    <lineage>
        <taxon>Bacteria</taxon>
        <taxon>Pseudomonadati</taxon>
        <taxon>Thermodesulfobacteriota</taxon>
        <taxon>Desulfuromonadia</taxon>
        <taxon>Geobacterales</taxon>
        <taxon>Geobacteraceae</taxon>
        <taxon>Geomonas</taxon>
    </lineage>
</organism>
<dbReference type="InterPro" id="IPR019600">
    <property type="entry name" value="Hemin_uptake_protein_HemP"/>
</dbReference>
<reference evidence="3" key="1">
    <citation type="submission" date="2020-06" db="EMBL/GenBank/DDBJ databases">
        <title>Draft genomic sequence of Geomonas sp. Red330.</title>
        <authorList>
            <person name="Itoh H."/>
            <person name="Zhenxing X."/>
            <person name="Ushijima N."/>
            <person name="Masuda Y."/>
            <person name="Shiratori Y."/>
            <person name="Senoo K."/>
        </authorList>
    </citation>
    <scope>NUCLEOTIDE SEQUENCE [LARGE SCALE GENOMIC DNA]</scope>
    <source>
        <strain evidence="3">Red330</strain>
    </source>
</reference>
<proteinExistence type="predicted"/>
<evidence type="ECO:0000313" key="2">
    <source>
        <dbReference type="EMBL" id="GFO59878.1"/>
    </source>
</evidence>
<evidence type="ECO:0000313" key="3">
    <source>
        <dbReference type="Proteomes" id="UP000556026"/>
    </source>
</evidence>
<name>A0A6V8MIT3_9BACT</name>
<feature type="compositionally biased region" description="Polar residues" evidence="1">
    <location>
        <begin position="1"/>
        <end position="12"/>
    </location>
</feature>